<evidence type="ECO:0000313" key="3">
    <source>
        <dbReference type="Proteomes" id="UP000262172"/>
    </source>
</evidence>
<dbReference type="InterPro" id="IPR035903">
    <property type="entry name" value="HesB-like_dom_sf"/>
</dbReference>
<protein>
    <submittedName>
        <fullName evidence="2">Fe-S cluster assembly protein HesB</fullName>
    </submittedName>
</protein>
<proteinExistence type="predicted"/>
<sequence length="98" mass="10348">MLTLTENASTIVTTLVTRQTTDPGAGLRIHPTESGTTEEPRFMVSVAPAPEPGDDIVDSEGTRVFLEHEASEALTDKVLDAGVDEQGAVSFTLLPQPA</sequence>
<feature type="region of interest" description="Disordered" evidence="1">
    <location>
        <begin position="17"/>
        <end position="38"/>
    </location>
</feature>
<dbReference type="EMBL" id="QUAB01000015">
    <property type="protein sequence ID" value="REJ07674.1"/>
    <property type="molecule type" value="Genomic_DNA"/>
</dbReference>
<gene>
    <name evidence="2" type="ORF">DY023_03305</name>
</gene>
<comment type="caution">
    <text evidence="2">The sequence shown here is derived from an EMBL/GenBank/DDBJ whole genome shotgun (WGS) entry which is preliminary data.</text>
</comment>
<dbReference type="Proteomes" id="UP000262172">
    <property type="component" value="Unassembled WGS sequence"/>
</dbReference>
<dbReference type="OrthoDB" id="4868950at2"/>
<accession>A0A371NYK3</accession>
<name>A0A371NYK3_9MICO</name>
<dbReference type="AlphaFoldDB" id="A0A371NYK3"/>
<keyword evidence="3" id="KW-1185">Reference proteome</keyword>
<dbReference type="Gene3D" id="2.60.300.12">
    <property type="entry name" value="HesB-like domain"/>
    <property type="match status" value="1"/>
</dbReference>
<organism evidence="2 3">
    <name type="scientific">Microbacterium bovistercoris</name>
    <dbReference type="NCBI Taxonomy" id="2293570"/>
    <lineage>
        <taxon>Bacteria</taxon>
        <taxon>Bacillati</taxon>
        <taxon>Actinomycetota</taxon>
        <taxon>Actinomycetes</taxon>
        <taxon>Micrococcales</taxon>
        <taxon>Microbacteriaceae</taxon>
        <taxon>Microbacterium</taxon>
    </lineage>
</organism>
<evidence type="ECO:0000256" key="1">
    <source>
        <dbReference type="SAM" id="MobiDB-lite"/>
    </source>
</evidence>
<reference evidence="2 3" key="1">
    <citation type="submission" date="2018-08" db="EMBL/GenBank/DDBJ databases">
        <title>Isolation, diversity and antifungal activity of Actinobacteria from cow dung.</title>
        <authorList>
            <person name="Ling L."/>
        </authorList>
    </citation>
    <scope>NUCLEOTIDE SEQUENCE [LARGE SCALE GENOMIC DNA]</scope>
    <source>
        <strain evidence="2 3">NEAU-LLE</strain>
    </source>
</reference>
<dbReference type="SUPFAM" id="SSF89360">
    <property type="entry name" value="HesB-like domain"/>
    <property type="match status" value="1"/>
</dbReference>
<evidence type="ECO:0000313" key="2">
    <source>
        <dbReference type="EMBL" id="REJ07674.1"/>
    </source>
</evidence>
<dbReference type="RefSeq" id="WP_116240918.1">
    <property type="nucleotide sequence ID" value="NZ_QUAB01000015.1"/>
</dbReference>